<dbReference type="AlphaFoldDB" id="A0AA39ZIA0"/>
<accession>A0AA39ZIA0</accession>
<feature type="non-terminal residue" evidence="2">
    <location>
        <position position="1"/>
    </location>
</feature>
<evidence type="ECO:0000313" key="2">
    <source>
        <dbReference type="EMBL" id="KAK0671561.1"/>
    </source>
</evidence>
<feature type="compositionally biased region" description="Low complexity" evidence="1">
    <location>
        <begin position="180"/>
        <end position="198"/>
    </location>
</feature>
<evidence type="ECO:0000313" key="3">
    <source>
        <dbReference type="Proteomes" id="UP001174997"/>
    </source>
</evidence>
<sequence>DPSNHRLHAPVCFDPKIFDFGWWPSVRHPDPSRMARRMQSQATELSPSREIQVDFWRSWATYFAEAADQSFAQWKAEKKLNDGKVNHLENELVSIKRSMESYETTITALHEKDQKNREYIESLQNQLKATSHEHVPTAQEVTIPTPPATPEASSWSHRGSDTSIPQSPSRCQYPTDESRSLPPVSTPTSAPTSSVLSPFNFPAKKRVIKTSGTPHQMPEATINSSKSELSSVPTQ</sequence>
<protein>
    <submittedName>
        <fullName evidence="2">Uncharacterized protein</fullName>
    </submittedName>
</protein>
<organism evidence="2 3">
    <name type="scientific">Cercophora samala</name>
    <dbReference type="NCBI Taxonomy" id="330535"/>
    <lineage>
        <taxon>Eukaryota</taxon>
        <taxon>Fungi</taxon>
        <taxon>Dikarya</taxon>
        <taxon>Ascomycota</taxon>
        <taxon>Pezizomycotina</taxon>
        <taxon>Sordariomycetes</taxon>
        <taxon>Sordariomycetidae</taxon>
        <taxon>Sordariales</taxon>
        <taxon>Lasiosphaeriaceae</taxon>
        <taxon>Cercophora</taxon>
    </lineage>
</organism>
<name>A0AA39ZIA0_9PEZI</name>
<dbReference type="EMBL" id="JAULSY010000020">
    <property type="protein sequence ID" value="KAK0671561.1"/>
    <property type="molecule type" value="Genomic_DNA"/>
</dbReference>
<feature type="compositionally biased region" description="Polar residues" evidence="1">
    <location>
        <begin position="151"/>
        <end position="172"/>
    </location>
</feature>
<reference evidence="2" key="1">
    <citation type="submission" date="2023-06" db="EMBL/GenBank/DDBJ databases">
        <title>Genome-scale phylogeny and comparative genomics of the fungal order Sordariales.</title>
        <authorList>
            <consortium name="Lawrence Berkeley National Laboratory"/>
            <person name="Hensen N."/>
            <person name="Bonometti L."/>
            <person name="Westerberg I."/>
            <person name="Brannstrom I.O."/>
            <person name="Guillou S."/>
            <person name="Cros-Aarteil S."/>
            <person name="Calhoun S."/>
            <person name="Haridas S."/>
            <person name="Kuo A."/>
            <person name="Mondo S."/>
            <person name="Pangilinan J."/>
            <person name="Riley R."/>
            <person name="Labutti K."/>
            <person name="Andreopoulos B."/>
            <person name="Lipzen A."/>
            <person name="Chen C."/>
            <person name="Yanf M."/>
            <person name="Daum C."/>
            <person name="Ng V."/>
            <person name="Clum A."/>
            <person name="Steindorff A."/>
            <person name="Ohm R."/>
            <person name="Martin F."/>
            <person name="Silar P."/>
            <person name="Natvig D."/>
            <person name="Lalanne C."/>
            <person name="Gautier V."/>
            <person name="Ament-Velasquez S.L."/>
            <person name="Kruys A."/>
            <person name="Hutchinson M.I."/>
            <person name="Powell A.J."/>
            <person name="Barry K."/>
            <person name="Miller A.N."/>
            <person name="Grigoriev I.V."/>
            <person name="Debuchy R."/>
            <person name="Gladieux P."/>
            <person name="Thoren M.H."/>
            <person name="Johannesson H."/>
        </authorList>
    </citation>
    <scope>NUCLEOTIDE SEQUENCE</scope>
    <source>
        <strain evidence="2">CBS 307.81</strain>
    </source>
</reference>
<evidence type="ECO:0000256" key="1">
    <source>
        <dbReference type="SAM" id="MobiDB-lite"/>
    </source>
</evidence>
<proteinExistence type="predicted"/>
<feature type="non-terminal residue" evidence="2">
    <location>
        <position position="235"/>
    </location>
</feature>
<gene>
    <name evidence="2" type="ORF">QBC41DRAFT_197664</name>
</gene>
<feature type="region of interest" description="Disordered" evidence="1">
    <location>
        <begin position="128"/>
        <end position="235"/>
    </location>
</feature>
<keyword evidence="3" id="KW-1185">Reference proteome</keyword>
<feature type="compositionally biased region" description="Polar residues" evidence="1">
    <location>
        <begin position="221"/>
        <end position="235"/>
    </location>
</feature>
<comment type="caution">
    <text evidence="2">The sequence shown here is derived from an EMBL/GenBank/DDBJ whole genome shotgun (WGS) entry which is preliminary data.</text>
</comment>
<dbReference type="Proteomes" id="UP001174997">
    <property type="component" value="Unassembled WGS sequence"/>
</dbReference>